<dbReference type="AlphaFoldDB" id="A0A2I0ULV7"/>
<name>A0A2I0ULV7_LIMLA</name>
<gene>
    <name evidence="1" type="ORF">llap_2646</name>
</gene>
<protein>
    <submittedName>
        <fullName evidence="1">Uncharacterized protein</fullName>
    </submittedName>
</protein>
<proteinExistence type="predicted"/>
<reference evidence="2" key="2">
    <citation type="submission" date="2017-12" db="EMBL/GenBank/DDBJ databases">
        <title>Genome sequence of the Bar-tailed Godwit (Limosa lapponica baueri).</title>
        <authorList>
            <person name="Lima N.C.B."/>
            <person name="Parody-Merino A.M."/>
            <person name="Battley P.F."/>
            <person name="Fidler A.E."/>
            <person name="Prosdocimi F."/>
        </authorList>
    </citation>
    <scope>NUCLEOTIDE SEQUENCE [LARGE SCALE GENOMIC DNA]</scope>
</reference>
<dbReference type="Proteomes" id="UP000233556">
    <property type="component" value="Unassembled WGS sequence"/>
</dbReference>
<organism evidence="1 2">
    <name type="scientific">Limosa lapponica baueri</name>
    <dbReference type="NCBI Taxonomy" id="1758121"/>
    <lineage>
        <taxon>Eukaryota</taxon>
        <taxon>Metazoa</taxon>
        <taxon>Chordata</taxon>
        <taxon>Craniata</taxon>
        <taxon>Vertebrata</taxon>
        <taxon>Euteleostomi</taxon>
        <taxon>Archelosauria</taxon>
        <taxon>Archosauria</taxon>
        <taxon>Dinosauria</taxon>
        <taxon>Saurischia</taxon>
        <taxon>Theropoda</taxon>
        <taxon>Coelurosauria</taxon>
        <taxon>Aves</taxon>
        <taxon>Neognathae</taxon>
        <taxon>Neoaves</taxon>
        <taxon>Charadriiformes</taxon>
        <taxon>Scolopacidae</taxon>
        <taxon>Limosa</taxon>
    </lineage>
</organism>
<keyword evidence="2" id="KW-1185">Reference proteome</keyword>
<sequence length="105" mass="11857">MFKQGHVEPVALDHVQMTFEYFQGWIVHNIHGQPVPVLGHHHNEKVFPDVQREPPELQVEPSASGPVPYFSAHQYTYKKLIHLISKINGGGTHLAKDICDGDINI</sequence>
<reference evidence="2" key="1">
    <citation type="submission" date="2017-11" db="EMBL/GenBank/DDBJ databases">
        <authorList>
            <person name="Lima N.C."/>
            <person name="Parody-Merino A.M."/>
            <person name="Battley P.F."/>
            <person name="Fidler A.E."/>
            <person name="Prosdocimi F."/>
        </authorList>
    </citation>
    <scope>NUCLEOTIDE SEQUENCE [LARGE SCALE GENOMIC DNA]</scope>
</reference>
<accession>A0A2I0ULV7</accession>
<dbReference type="EMBL" id="KZ505690">
    <property type="protein sequence ID" value="PKU47040.1"/>
    <property type="molecule type" value="Genomic_DNA"/>
</dbReference>
<evidence type="ECO:0000313" key="1">
    <source>
        <dbReference type="EMBL" id="PKU47040.1"/>
    </source>
</evidence>
<evidence type="ECO:0000313" key="2">
    <source>
        <dbReference type="Proteomes" id="UP000233556"/>
    </source>
</evidence>